<evidence type="ECO:0000256" key="1">
    <source>
        <dbReference type="ARBA" id="ARBA00009238"/>
    </source>
</evidence>
<proteinExistence type="inferred from homology"/>
<evidence type="ECO:0000256" key="2">
    <source>
        <dbReference type="ARBA" id="ARBA00022737"/>
    </source>
</evidence>
<dbReference type="Pfam" id="PF00630">
    <property type="entry name" value="Filamin"/>
    <property type="match status" value="2"/>
</dbReference>
<dbReference type="Gene3D" id="2.60.40.10">
    <property type="entry name" value="Immunoglobulins"/>
    <property type="match status" value="2"/>
</dbReference>
<dbReference type="AlphaFoldDB" id="A0AAV2SRP9"/>
<dbReference type="GO" id="GO:0051015">
    <property type="term" value="F:actin filament binding"/>
    <property type="evidence" value="ECO:0007669"/>
    <property type="project" value="InterPro"/>
</dbReference>
<dbReference type="InterPro" id="IPR013783">
    <property type="entry name" value="Ig-like_fold"/>
</dbReference>
<dbReference type="InterPro" id="IPR001298">
    <property type="entry name" value="Filamin/ABP280_rpt"/>
</dbReference>
<comment type="caution">
    <text evidence="4">The sequence shown here is derived from an EMBL/GenBank/DDBJ whole genome shotgun (WGS) entry which is preliminary data.</text>
</comment>
<reference evidence="4 5" key="1">
    <citation type="submission" date="2024-05" db="EMBL/GenBank/DDBJ databases">
        <authorList>
            <person name="Wallberg A."/>
        </authorList>
    </citation>
    <scope>NUCLEOTIDE SEQUENCE [LARGE SCALE GENOMIC DNA]</scope>
</reference>
<feature type="non-terminal residue" evidence="4">
    <location>
        <position position="196"/>
    </location>
</feature>
<evidence type="ECO:0000313" key="5">
    <source>
        <dbReference type="Proteomes" id="UP001497623"/>
    </source>
</evidence>
<evidence type="ECO:0000256" key="3">
    <source>
        <dbReference type="PROSITE-ProRule" id="PRU00087"/>
    </source>
</evidence>
<keyword evidence="2" id="KW-0677">Repeat</keyword>
<protein>
    <recommendedName>
        <fullName evidence="6">Filamin C</fullName>
    </recommendedName>
</protein>
<dbReference type="SMART" id="SM00557">
    <property type="entry name" value="IG_FLMN"/>
    <property type="match status" value="2"/>
</dbReference>
<feature type="repeat" description="Filamin" evidence="3">
    <location>
        <begin position="1"/>
        <end position="65"/>
    </location>
</feature>
<feature type="repeat" description="Filamin" evidence="3">
    <location>
        <begin position="66"/>
        <end position="162"/>
    </location>
</feature>
<dbReference type="Proteomes" id="UP001497623">
    <property type="component" value="Unassembled WGS sequence"/>
</dbReference>
<dbReference type="GO" id="GO:0030036">
    <property type="term" value="P:actin cytoskeleton organization"/>
    <property type="evidence" value="ECO:0007669"/>
    <property type="project" value="InterPro"/>
</dbReference>
<evidence type="ECO:0000313" key="4">
    <source>
        <dbReference type="EMBL" id="CAL4226937.1"/>
    </source>
</evidence>
<dbReference type="SUPFAM" id="SSF81296">
    <property type="entry name" value="E set domains"/>
    <property type="match status" value="2"/>
</dbReference>
<keyword evidence="5" id="KW-1185">Reference proteome</keyword>
<name>A0AAV2SRP9_MEGNR</name>
<feature type="non-terminal residue" evidence="4">
    <location>
        <position position="1"/>
    </location>
</feature>
<dbReference type="FunFam" id="2.60.40.10:FF:000001">
    <property type="entry name" value="Filamin-C isoform b"/>
    <property type="match status" value="1"/>
</dbReference>
<dbReference type="PROSITE" id="PS50194">
    <property type="entry name" value="FILAMIN_REPEAT"/>
    <property type="match status" value="3"/>
</dbReference>
<dbReference type="EMBL" id="CAXKWB010103744">
    <property type="protein sequence ID" value="CAL4226937.1"/>
    <property type="molecule type" value="Genomic_DNA"/>
</dbReference>
<dbReference type="InterPro" id="IPR014756">
    <property type="entry name" value="Ig_E-set"/>
</dbReference>
<dbReference type="InterPro" id="IPR017868">
    <property type="entry name" value="Filamin/ABP280_repeat-like"/>
</dbReference>
<dbReference type="PANTHER" id="PTHR38537">
    <property type="entry name" value="JITTERBUG, ISOFORM N"/>
    <property type="match status" value="1"/>
</dbReference>
<gene>
    <name evidence="4" type="ORF">MNOR_LOCUS39506</name>
</gene>
<dbReference type="PANTHER" id="PTHR38537:SF8">
    <property type="entry name" value="FILAMIN-A"/>
    <property type="match status" value="1"/>
</dbReference>
<feature type="repeat" description="Filamin" evidence="3">
    <location>
        <begin position="162"/>
        <end position="196"/>
    </location>
</feature>
<accession>A0AAV2SRP9</accession>
<sequence>EAGRGTPEVIILDPEGHKNTVPVKVRQVNEESWRCEYVASTIGLHSINIFFAGQAIPNSPFGVKVSPVCDARKVRASGRGLQPLGVRVKDSADFKVYTEGAGEGNVEVKVIGPGGSNEVVTVKQIDQYIFEYVYHPKKEGRYIVMVSYGGQEIPKSPFEVNVGPYKETRIRAYGPGLKGGVVGFPALFTVETNGET</sequence>
<evidence type="ECO:0008006" key="6">
    <source>
        <dbReference type="Google" id="ProtNLM"/>
    </source>
</evidence>
<comment type="similarity">
    <text evidence="1">Belongs to the filamin family.</text>
</comment>
<organism evidence="4 5">
    <name type="scientific">Meganyctiphanes norvegica</name>
    <name type="common">Northern krill</name>
    <name type="synonym">Thysanopoda norvegica</name>
    <dbReference type="NCBI Taxonomy" id="48144"/>
    <lineage>
        <taxon>Eukaryota</taxon>
        <taxon>Metazoa</taxon>
        <taxon>Ecdysozoa</taxon>
        <taxon>Arthropoda</taxon>
        <taxon>Crustacea</taxon>
        <taxon>Multicrustacea</taxon>
        <taxon>Malacostraca</taxon>
        <taxon>Eumalacostraca</taxon>
        <taxon>Eucarida</taxon>
        <taxon>Euphausiacea</taxon>
        <taxon>Euphausiidae</taxon>
        <taxon>Meganyctiphanes</taxon>
    </lineage>
</organism>
<dbReference type="InterPro" id="IPR044801">
    <property type="entry name" value="Filamin"/>
</dbReference>